<dbReference type="EC" id="1.14.11.2" evidence="5"/>
<dbReference type="GO" id="GO:0004656">
    <property type="term" value="F:procollagen-proline 4-dioxygenase activity"/>
    <property type="evidence" value="ECO:0007669"/>
    <property type="project" value="UniProtKB-EC"/>
</dbReference>
<organism evidence="15">
    <name type="scientific">Musca domestica</name>
    <name type="common">House fly</name>
    <dbReference type="NCBI Taxonomy" id="7370"/>
    <lineage>
        <taxon>Eukaryota</taxon>
        <taxon>Metazoa</taxon>
        <taxon>Ecdysozoa</taxon>
        <taxon>Arthropoda</taxon>
        <taxon>Hexapoda</taxon>
        <taxon>Insecta</taxon>
        <taxon>Pterygota</taxon>
        <taxon>Neoptera</taxon>
        <taxon>Endopterygota</taxon>
        <taxon>Diptera</taxon>
        <taxon>Brachycera</taxon>
        <taxon>Muscomorpha</taxon>
        <taxon>Muscoidea</taxon>
        <taxon>Muscidae</taxon>
        <taxon>Musca</taxon>
    </lineage>
</organism>
<dbReference type="GO" id="GO:0005788">
    <property type="term" value="C:endoplasmic reticulum lumen"/>
    <property type="evidence" value="ECO:0007669"/>
    <property type="project" value="UniProtKB-SubCell"/>
</dbReference>
<evidence type="ECO:0000256" key="7">
    <source>
        <dbReference type="ARBA" id="ARBA00022824"/>
    </source>
</evidence>
<evidence type="ECO:0000256" key="3">
    <source>
        <dbReference type="ARBA" id="ARBA00004319"/>
    </source>
</evidence>
<evidence type="ECO:0000256" key="8">
    <source>
        <dbReference type="ARBA" id="ARBA00022896"/>
    </source>
</evidence>
<evidence type="ECO:0000256" key="12">
    <source>
        <dbReference type="ARBA" id="ARBA00023180"/>
    </source>
</evidence>
<dbReference type="OrthoDB" id="420380at2759"/>
<proteinExistence type="inferred from homology"/>
<evidence type="ECO:0000256" key="2">
    <source>
        <dbReference type="ARBA" id="ARBA00002035"/>
    </source>
</evidence>
<keyword evidence="7" id="KW-0256">Endoplasmic reticulum</keyword>
<dbReference type="eggNOG" id="KOG1591">
    <property type="taxonomic scope" value="Eukaryota"/>
</dbReference>
<dbReference type="Gene3D" id="2.60.120.620">
    <property type="entry name" value="q2cbj1_9rhob like domain"/>
    <property type="match status" value="1"/>
</dbReference>
<keyword evidence="9" id="KW-0223">Dioxygenase</keyword>
<dbReference type="SMART" id="SM00702">
    <property type="entry name" value="P4Hc"/>
    <property type="match status" value="1"/>
</dbReference>
<evidence type="ECO:0000256" key="13">
    <source>
        <dbReference type="SAM" id="SignalP"/>
    </source>
</evidence>
<dbReference type="KEGG" id="mde:101900034"/>
<dbReference type="InterPro" id="IPR045054">
    <property type="entry name" value="P4HA-like"/>
</dbReference>
<keyword evidence="10" id="KW-0560">Oxidoreductase</keyword>
<dbReference type="AlphaFoldDB" id="A0A1I8MDN7"/>
<dbReference type="SUPFAM" id="SSF48452">
    <property type="entry name" value="TPR-like"/>
    <property type="match status" value="1"/>
</dbReference>
<dbReference type="PANTHER" id="PTHR10869:SF244">
    <property type="entry name" value="PROLYL 4-HYDROXYLASE SUBUNIT ALPHA-2"/>
    <property type="match status" value="1"/>
</dbReference>
<dbReference type="Gene3D" id="1.25.40.10">
    <property type="entry name" value="Tetratricopeptide repeat domain"/>
    <property type="match status" value="1"/>
</dbReference>
<evidence type="ECO:0000313" key="15">
    <source>
        <dbReference type="EnsemblMetazoa" id="MDOA003822-PB"/>
    </source>
</evidence>
<name>A0A1I8MDN7_MUSDO</name>
<dbReference type="VEuPathDB" id="VectorBase:MDOMA2_020861"/>
<dbReference type="EnsemblMetazoa" id="MDOA003822-RB">
    <property type="protein sequence ID" value="MDOA003822-PB"/>
    <property type="gene ID" value="MDOA003822"/>
</dbReference>
<keyword evidence="13" id="KW-0732">Signal</keyword>
<evidence type="ECO:0000256" key="4">
    <source>
        <dbReference type="ARBA" id="ARBA00006511"/>
    </source>
</evidence>
<dbReference type="InterPro" id="IPR011990">
    <property type="entry name" value="TPR-like_helical_dom_sf"/>
</dbReference>
<dbReference type="Gene3D" id="6.10.140.1460">
    <property type="match status" value="1"/>
</dbReference>
<keyword evidence="12" id="KW-0325">Glycoprotein</keyword>
<dbReference type="RefSeq" id="XP_011292629.2">
    <property type="nucleotide sequence ID" value="XM_011294327.3"/>
</dbReference>
<evidence type="ECO:0000256" key="6">
    <source>
        <dbReference type="ARBA" id="ARBA00022723"/>
    </source>
</evidence>
<comment type="similarity">
    <text evidence="4">Belongs to the P4HA family.</text>
</comment>
<dbReference type="PROSITE" id="PS51471">
    <property type="entry name" value="FE2OG_OXY"/>
    <property type="match status" value="1"/>
</dbReference>
<reference evidence="15" key="1">
    <citation type="submission" date="2020-05" db="UniProtKB">
        <authorList>
            <consortium name="EnsemblMetazoa"/>
        </authorList>
    </citation>
    <scope>IDENTIFICATION</scope>
    <source>
        <strain evidence="15">Aabys</strain>
    </source>
</reference>
<dbReference type="InterPro" id="IPR006620">
    <property type="entry name" value="Pro_4_hyd_alph"/>
</dbReference>
<keyword evidence="6" id="KW-0479">Metal-binding</keyword>
<dbReference type="Pfam" id="PF13640">
    <property type="entry name" value="2OG-FeII_Oxy_3"/>
    <property type="match status" value="1"/>
</dbReference>
<comment type="cofactor">
    <cofactor evidence="1">
        <name>L-ascorbate</name>
        <dbReference type="ChEBI" id="CHEBI:38290"/>
    </cofactor>
</comment>
<comment type="subcellular location">
    <subcellularLocation>
        <location evidence="3">Endoplasmic reticulum lumen</location>
    </subcellularLocation>
</comment>
<dbReference type="GO" id="GO:0031418">
    <property type="term" value="F:L-ascorbic acid binding"/>
    <property type="evidence" value="ECO:0007669"/>
    <property type="project" value="UniProtKB-KW"/>
</dbReference>
<dbReference type="InterPro" id="IPR044862">
    <property type="entry name" value="Pro_4_hyd_alph_FE2OG_OXY"/>
</dbReference>
<keyword evidence="8" id="KW-0847">Vitamin C</keyword>
<sequence>MLGNLNKLIIPFLISATVLWHYGQAKDFYTSTAGLEDLFKTELQLTAEMQNYIDTLSQHIEMLQSEMNIIHQEHSMASNDLEGYLSNPINSYRLIKRLFTDWPTFEDTIAMDTTRTDFLGNFETLKQNLSFPTQIDMTGSTMALVRLQETYRLDVEQVASGILNGNKYGSGMTWQDCYAIGEYLYAMKDYNHTIPWFKQTTKILQADAYLSEMDGFLDFMENLVEYFRTMGEYESALDLLDYILERNPQREHIREKRVELEHKMKTAADEVPLEKPVIESEYYKTREFKQFESICRGDYEDDFRPEQKALFCKYFTNNHPYRLLQPYKVEQLSLDPYIIQVYDVLTDEEIKTVKSIAKPHMERSKVFNLETDEHEDSETRTSHTAWMKYYADEVFGRMLQHVQDISGLDYTNAEDMQIVNYGLGGHYGPHFDFFTESSWFTPEDGNRITTAMFYLSDVEEGGGTGFTFLKLLVKPRKGSLLFWYNLHASGDEDYRSNHGACPVLKGSKWIANIWVRERDQFLTKPCDLTTNHEVSLIYKELF</sequence>
<dbReference type="STRING" id="7370.A0A1I8MDN7"/>
<feature type="signal peptide" evidence="13">
    <location>
        <begin position="1"/>
        <end position="25"/>
    </location>
</feature>
<evidence type="ECO:0000256" key="9">
    <source>
        <dbReference type="ARBA" id="ARBA00022964"/>
    </source>
</evidence>
<comment type="function">
    <text evidence="2">Catalyzes the post-translational formation of 4-hydroxyproline in -Xaa-Pro-Gly- sequences in collagens and other proteins.</text>
</comment>
<dbReference type="PANTHER" id="PTHR10869">
    <property type="entry name" value="PROLYL 4-HYDROXYLASE ALPHA SUBUNIT"/>
    <property type="match status" value="1"/>
</dbReference>
<evidence type="ECO:0000259" key="14">
    <source>
        <dbReference type="PROSITE" id="PS51471"/>
    </source>
</evidence>
<dbReference type="FunFam" id="2.60.120.620:FF:000011">
    <property type="entry name" value="Prolyl alpha subunit"/>
    <property type="match status" value="1"/>
</dbReference>
<feature type="domain" description="Fe2OG dioxygenase" evidence="14">
    <location>
        <begin position="412"/>
        <end position="517"/>
    </location>
</feature>
<keyword evidence="11" id="KW-0408">Iron</keyword>
<evidence type="ECO:0000256" key="11">
    <source>
        <dbReference type="ARBA" id="ARBA00023004"/>
    </source>
</evidence>
<accession>A0A1I8MDN7</accession>
<evidence type="ECO:0000256" key="5">
    <source>
        <dbReference type="ARBA" id="ARBA00012269"/>
    </source>
</evidence>
<evidence type="ECO:0000256" key="10">
    <source>
        <dbReference type="ARBA" id="ARBA00023002"/>
    </source>
</evidence>
<protein>
    <recommendedName>
        <fullName evidence="5">procollagen-proline 4-dioxygenase</fullName>
        <ecNumber evidence="5">1.14.11.2</ecNumber>
    </recommendedName>
</protein>
<dbReference type="InterPro" id="IPR013547">
    <property type="entry name" value="P4H_N"/>
</dbReference>
<feature type="chain" id="PRO_5044560195" description="procollagen-proline 4-dioxygenase" evidence="13">
    <location>
        <begin position="26"/>
        <end position="542"/>
    </location>
</feature>
<dbReference type="Pfam" id="PF08336">
    <property type="entry name" value="P4Ha_N"/>
    <property type="match status" value="1"/>
</dbReference>
<gene>
    <name evidence="15" type="primary">101900034</name>
</gene>
<dbReference type="VEuPathDB" id="VectorBase:MDOA003822"/>
<dbReference type="GO" id="GO:0005506">
    <property type="term" value="F:iron ion binding"/>
    <property type="evidence" value="ECO:0007669"/>
    <property type="project" value="InterPro"/>
</dbReference>
<evidence type="ECO:0000256" key="1">
    <source>
        <dbReference type="ARBA" id="ARBA00001961"/>
    </source>
</evidence>
<dbReference type="InterPro" id="IPR005123">
    <property type="entry name" value="Oxoglu/Fe-dep_dioxygenase_dom"/>
</dbReference>